<evidence type="ECO:0000313" key="3">
    <source>
        <dbReference type="Proteomes" id="UP001429745"/>
    </source>
</evidence>
<keyword evidence="3" id="KW-1185">Reference proteome</keyword>
<keyword evidence="1" id="KW-0472">Membrane</keyword>
<evidence type="ECO:0008006" key="4">
    <source>
        <dbReference type="Google" id="ProtNLM"/>
    </source>
</evidence>
<protein>
    <recommendedName>
        <fullName evidence="4">Integral membrane protein</fullName>
    </recommendedName>
</protein>
<dbReference type="RefSeq" id="WP_168913209.1">
    <property type="nucleotide sequence ID" value="NZ_JABACI010000004.1"/>
</dbReference>
<feature type="transmembrane region" description="Helical" evidence="1">
    <location>
        <begin position="42"/>
        <end position="63"/>
    </location>
</feature>
<evidence type="ECO:0000313" key="2">
    <source>
        <dbReference type="EMBL" id="NLP84727.1"/>
    </source>
</evidence>
<name>A0ABX1KE02_9MICO</name>
<evidence type="ECO:0000256" key="1">
    <source>
        <dbReference type="SAM" id="Phobius"/>
    </source>
</evidence>
<accession>A0ABX1KE02</accession>
<proteinExistence type="predicted"/>
<keyword evidence="1" id="KW-0812">Transmembrane</keyword>
<gene>
    <name evidence="2" type="ORF">HF576_12790</name>
</gene>
<organism evidence="2 3">
    <name type="scientific">Microbacterium salsuginis</name>
    <dbReference type="NCBI Taxonomy" id="2722803"/>
    <lineage>
        <taxon>Bacteria</taxon>
        <taxon>Bacillati</taxon>
        <taxon>Actinomycetota</taxon>
        <taxon>Actinomycetes</taxon>
        <taxon>Micrococcales</taxon>
        <taxon>Microbacteriaceae</taxon>
        <taxon>Microbacterium</taxon>
    </lineage>
</organism>
<dbReference type="Proteomes" id="UP001429745">
    <property type="component" value="Unassembled WGS sequence"/>
</dbReference>
<reference evidence="2 3" key="1">
    <citation type="submission" date="2020-04" db="EMBL/GenBank/DDBJ databases">
        <title>CFH 90308 Microbacterium sp.</title>
        <authorList>
            <person name="Nie G."/>
            <person name="Ming H."/>
            <person name="Xia T."/>
        </authorList>
    </citation>
    <scope>NUCLEOTIDE SEQUENCE [LARGE SCALE GENOMIC DNA]</scope>
    <source>
        <strain evidence="2 3">CFH 90308</strain>
    </source>
</reference>
<comment type="caution">
    <text evidence="2">The sequence shown here is derived from an EMBL/GenBank/DDBJ whole genome shotgun (WGS) entry which is preliminary data.</text>
</comment>
<dbReference type="EMBL" id="JABACI010000004">
    <property type="protein sequence ID" value="NLP84727.1"/>
    <property type="molecule type" value="Genomic_DNA"/>
</dbReference>
<keyword evidence="1" id="KW-1133">Transmembrane helix</keyword>
<feature type="transmembrane region" description="Helical" evidence="1">
    <location>
        <begin position="83"/>
        <end position="107"/>
    </location>
</feature>
<sequence length="109" mass="11126">MKRREWVLLGAVTGAVLLALAWAARMPAVCAAALPCSHDSRLLPAMLGAIVVALLAIATAVLAHASRERVTEGVRRSEGLVALGVTVIAVVGVASVAATLFSAGFALRL</sequence>